<sequence length="517" mass="56559">MNRYRENGGLDAPIAALQIEFEMTSMTANGPRLHRQEECDHGGRNSASDPASWSAMGPKTLASRVDRLKRKAAKVHSQGTTRSTLQTQLDTAAVTRQRPLRLGPEVTNRPILTARHHIPPSPESVRPPPPPQVSLPGFLQGLSSAAPPSRIPTKQSQRIVAPRRAPQAPQIVTIPRRTRPRTLSPRRKPTNWTGYGGSNELRAVLGLTSERGALDDAPVLVAVDTESEKRGLINHVVEVGVTILRVRDIWNVEPGPHLRNWIPKMKHFHVVLDITRRPKLRMRSSLFGPSQFLGPIEAQAAVKKVLRDCMGIDNQQPVTGSTNQQSLPPVYLVGQSVEGDVAALRGPGVRLDISDPATVGVRFHKLFDTYMFSQAIQGYGAPLPTAKLGWAVRYLGVDPTYVDPDIHGTVIGTHNAVNDAAYTMMTLCFYALRWEELSNGVVLEPTSATSPRNAKVLSSNSAEVSPPRNISQSKRRRGIQGSLISAWRRYRGRTMLAAIGAGIASLSALFGLPNVYC</sequence>
<feature type="region of interest" description="Disordered" evidence="1">
    <location>
        <begin position="34"/>
        <end position="58"/>
    </location>
</feature>
<feature type="region of interest" description="Disordered" evidence="1">
    <location>
        <begin position="145"/>
        <end position="166"/>
    </location>
</feature>
<gene>
    <name evidence="5" type="ORF">D0862_07062</name>
    <name evidence="4" type="ORF">D0864_07301</name>
</gene>
<evidence type="ECO:0000313" key="5">
    <source>
        <dbReference type="EMBL" id="RMY99549.1"/>
    </source>
</evidence>
<reference evidence="6 7" key="1">
    <citation type="journal article" date="2018" name="BMC Genomics">
        <title>Genomic evidence for intraspecific hybridization in a clonal and extremely halotolerant yeast.</title>
        <authorList>
            <person name="Gostincar C."/>
            <person name="Stajich J.E."/>
            <person name="Zupancic J."/>
            <person name="Zalar P."/>
            <person name="Gunde-Cimerman N."/>
        </authorList>
    </citation>
    <scope>NUCLEOTIDE SEQUENCE [LARGE SCALE GENOMIC DNA]</scope>
    <source>
        <strain evidence="4 6">EXF-10513</strain>
        <strain evidence="5 7">EXF-171</strain>
    </source>
</reference>
<organism evidence="5 7">
    <name type="scientific">Hortaea werneckii</name>
    <name type="common">Black yeast</name>
    <name type="synonym">Cladosporium werneckii</name>
    <dbReference type="NCBI Taxonomy" id="91943"/>
    <lineage>
        <taxon>Eukaryota</taxon>
        <taxon>Fungi</taxon>
        <taxon>Dikarya</taxon>
        <taxon>Ascomycota</taxon>
        <taxon>Pezizomycotina</taxon>
        <taxon>Dothideomycetes</taxon>
        <taxon>Dothideomycetidae</taxon>
        <taxon>Mycosphaerellales</taxon>
        <taxon>Teratosphaeriaceae</taxon>
        <taxon>Hortaea</taxon>
    </lineage>
</organism>
<dbReference type="AlphaFoldDB" id="A0A3M7GEH6"/>
<dbReference type="GO" id="GO:0005634">
    <property type="term" value="C:nucleus"/>
    <property type="evidence" value="ECO:0007669"/>
    <property type="project" value="TreeGrafter"/>
</dbReference>
<name>A0A3M7GEH6_HORWE</name>
<evidence type="ECO:0000313" key="6">
    <source>
        <dbReference type="Proteomes" id="UP000269539"/>
    </source>
</evidence>
<dbReference type="VEuPathDB" id="FungiDB:BTJ68_10367"/>
<feature type="compositionally biased region" description="Basic and acidic residues" evidence="1">
    <location>
        <begin position="34"/>
        <end position="43"/>
    </location>
</feature>
<dbReference type="EMBL" id="QWIQ01000214">
    <property type="protein sequence ID" value="RMY99549.1"/>
    <property type="molecule type" value="Genomic_DNA"/>
</dbReference>
<dbReference type="InterPro" id="IPR048519">
    <property type="entry name" value="Gfd2/YDR514C-like_C"/>
</dbReference>
<dbReference type="Proteomes" id="UP000281468">
    <property type="component" value="Unassembled WGS sequence"/>
</dbReference>
<dbReference type="VEuPathDB" id="FungiDB:BTJ68_11561"/>
<evidence type="ECO:0000259" key="3">
    <source>
        <dbReference type="Pfam" id="PF21762"/>
    </source>
</evidence>
<feature type="transmembrane region" description="Helical" evidence="2">
    <location>
        <begin position="495"/>
        <end position="516"/>
    </location>
</feature>
<dbReference type="PANTHER" id="PTHR28083">
    <property type="entry name" value="GOOD FOR FULL DBP5 ACTIVITY PROTEIN 2"/>
    <property type="match status" value="1"/>
</dbReference>
<protein>
    <recommendedName>
        <fullName evidence="3">Gfd2/YDR514C-like C-terminal domain-containing protein</fullName>
    </recommendedName>
</protein>
<feature type="domain" description="Gfd2/YDR514C-like C-terminal" evidence="3">
    <location>
        <begin position="219"/>
        <end position="427"/>
    </location>
</feature>
<keyword evidence="2" id="KW-1133">Transmembrane helix</keyword>
<keyword evidence="2" id="KW-0812">Transmembrane</keyword>
<proteinExistence type="predicted"/>
<dbReference type="SUPFAM" id="SSF53098">
    <property type="entry name" value="Ribonuclease H-like"/>
    <property type="match status" value="1"/>
</dbReference>
<evidence type="ECO:0000313" key="7">
    <source>
        <dbReference type="Proteomes" id="UP000281468"/>
    </source>
</evidence>
<evidence type="ECO:0000256" key="2">
    <source>
        <dbReference type="SAM" id="Phobius"/>
    </source>
</evidence>
<feature type="compositionally biased region" description="Polar residues" evidence="1">
    <location>
        <begin position="451"/>
        <end position="472"/>
    </location>
</feature>
<dbReference type="PANTHER" id="PTHR28083:SF1">
    <property type="entry name" value="GOOD FOR FULL DBP5 ACTIVITY PROTEIN 2"/>
    <property type="match status" value="1"/>
</dbReference>
<dbReference type="Pfam" id="PF21762">
    <property type="entry name" value="DEDDh_C"/>
    <property type="match status" value="1"/>
</dbReference>
<evidence type="ECO:0000256" key="1">
    <source>
        <dbReference type="SAM" id="MobiDB-lite"/>
    </source>
</evidence>
<dbReference type="Proteomes" id="UP000269539">
    <property type="component" value="Unassembled WGS sequence"/>
</dbReference>
<comment type="caution">
    <text evidence="5">The sequence shown here is derived from an EMBL/GenBank/DDBJ whole genome shotgun (WGS) entry which is preliminary data.</text>
</comment>
<accession>A0A3M7GEH6</accession>
<feature type="region of interest" description="Disordered" evidence="1">
    <location>
        <begin position="451"/>
        <end position="477"/>
    </location>
</feature>
<keyword evidence="2" id="KW-0472">Membrane</keyword>
<dbReference type="InterPro" id="IPR012337">
    <property type="entry name" value="RNaseH-like_sf"/>
</dbReference>
<dbReference type="EMBL" id="QWIO01000777">
    <property type="protein sequence ID" value="RMY85484.1"/>
    <property type="molecule type" value="Genomic_DNA"/>
</dbReference>
<dbReference type="InterPro" id="IPR040151">
    <property type="entry name" value="Gfd2/YDR514C-like"/>
</dbReference>
<evidence type="ECO:0000313" key="4">
    <source>
        <dbReference type="EMBL" id="RMY85484.1"/>
    </source>
</evidence>